<dbReference type="Proteomes" id="UP000578531">
    <property type="component" value="Unassembled WGS sequence"/>
</dbReference>
<sequence>MLFLCFPNLADNVDLPNRVKVLWDAGADFHILQYINETVETVETTLEVLLGGYRLIVLNSDRTEYNKYGVDRQWIPSPSLMSRKDVIEYDRLEDTSDIKYRPRTSRSLWRTWYPGESLSILEIVQRYLDAWMEVLLEAGLDIVAYGRREEELHPGGKICHSWGEARLVFEYAPLNHPQPDYTANEIAIEPTSRQGAKQAVYTVKSSVHYIRES</sequence>
<comment type="caution">
    <text evidence="1">The sequence shown here is derived from an EMBL/GenBank/DDBJ whole genome shotgun (WGS) entry which is preliminary data.</text>
</comment>
<accession>A0A8H6FM79</accession>
<dbReference type="EMBL" id="JACCJC010000060">
    <property type="protein sequence ID" value="KAF6231115.1"/>
    <property type="molecule type" value="Genomic_DNA"/>
</dbReference>
<name>A0A8H6FM79_9LECA</name>
<protein>
    <submittedName>
        <fullName evidence="1">Uncharacterized protein</fullName>
    </submittedName>
</protein>
<dbReference type="AlphaFoldDB" id="A0A8H6FM79"/>
<gene>
    <name evidence="1" type="ORF">HO173_010615</name>
</gene>
<proteinExistence type="predicted"/>
<organism evidence="1 2">
    <name type="scientific">Letharia columbiana</name>
    <dbReference type="NCBI Taxonomy" id="112416"/>
    <lineage>
        <taxon>Eukaryota</taxon>
        <taxon>Fungi</taxon>
        <taxon>Dikarya</taxon>
        <taxon>Ascomycota</taxon>
        <taxon>Pezizomycotina</taxon>
        <taxon>Lecanoromycetes</taxon>
        <taxon>OSLEUM clade</taxon>
        <taxon>Lecanoromycetidae</taxon>
        <taxon>Lecanorales</taxon>
        <taxon>Lecanorineae</taxon>
        <taxon>Parmeliaceae</taxon>
        <taxon>Letharia</taxon>
    </lineage>
</organism>
<evidence type="ECO:0000313" key="2">
    <source>
        <dbReference type="Proteomes" id="UP000578531"/>
    </source>
</evidence>
<reference evidence="1 2" key="1">
    <citation type="journal article" date="2020" name="Genomics">
        <title>Complete, high-quality genomes from long-read metagenomic sequencing of two wolf lichen thalli reveals enigmatic genome architecture.</title>
        <authorList>
            <person name="McKenzie S.K."/>
            <person name="Walston R.F."/>
            <person name="Allen J.L."/>
        </authorList>
    </citation>
    <scope>NUCLEOTIDE SEQUENCE [LARGE SCALE GENOMIC DNA]</scope>
    <source>
        <strain evidence="1">WasteWater2</strain>
    </source>
</reference>
<evidence type="ECO:0000313" key="1">
    <source>
        <dbReference type="EMBL" id="KAF6231115.1"/>
    </source>
</evidence>
<keyword evidence="2" id="KW-1185">Reference proteome</keyword>
<dbReference type="RefSeq" id="XP_037160548.1">
    <property type="nucleotide sequence ID" value="XM_037312500.1"/>
</dbReference>
<dbReference type="GeneID" id="59292261"/>